<protein>
    <submittedName>
        <fullName evidence="2">Uncharacterized protein</fullName>
    </submittedName>
</protein>
<gene>
    <name evidence="2" type="ORF">CETAM_12015</name>
</gene>
<accession>A0A6B8W2I2</accession>
<dbReference type="EMBL" id="CP046453">
    <property type="protein sequence ID" value="QGU05635.1"/>
    <property type="molecule type" value="Genomic_DNA"/>
</dbReference>
<proteinExistence type="predicted"/>
<dbReference type="Proteomes" id="UP000425178">
    <property type="component" value="Chromosome"/>
</dbReference>
<feature type="compositionally biased region" description="Basic and acidic residues" evidence="1">
    <location>
        <begin position="323"/>
        <end position="340"/>
    </location>
</feature>
<dbReference type="InterPro" id="IPR049726">
    <property type="entry name" value="TtfA-like_core"/>
</dbReference>
<dbReference type="CDD" id="cd21904">
    <property type="entry name" value="TtfA-like"/>
    <property type="match status" value="1"/>
</dbReference>
<name>A0A6B8W2I2_9CORY</name>
<evidence type="ECO:0000256" key="1">
    <source>
        <dbReference type="SAM" id="MobiDB-lite"/>
    </source>
</evidence>
<feature type="region of interest" description="Disordered" evidence="1">
    <location>
        <begin position="279"/>
        <end position="351"/>
    </location>
</feature>
<dbReference type="AlphaFoldDB" id="A0A6B8W2I2"/>
<evidence type="ECO:0000313" key="3">
    <source>
        <dbReference type="Proteomes" id="UP000425178"/>
    </source>
</evidence>
<feature type="compositionally biased region" description="Pro residues" evidence="1">
    <location>
        <begin position="49"/>
        <end position="58"/>
    </location>
</feature>
<organism evidence="2 3">
    <name type="scientific">Corynebacterium comes</name>
    <dbReference type="NCBI Taxonomy" id="2675218"/>
    <lineage>
        <taxon>Bacteria</taxon>
        <taxon>Bacillati</taxon>
        <taxon>Actinomycetota</taxon>
        <taxon>Actinomycetes</taxon>
        <taxon>Mycobacteriales</taxon>
        <taxon>Corynebacteriaceae</taxon>
        <taxon>Corynebacterium</taxon>
    </lineage>
</organism>
<feature type="region of interest" description="Disordered" evidence="1">
    <location>
        <begin position="30"/>
        <end position="67"/>
    </location>
</feature>
<keyword evidence="3" id="KW-1185">Reference proteome</keyword>
<evidence type="ECO:0000313" key="2">
    <source>
        <dbReference type="EMBL" id="QGU05635.1"/>
    </source>
</evidence>
<dbReference type="KEGG" id="ccoe:CETAM_12015"/>
<reference evidence="2 3" key="1">
    <citation type="journal article" date="2021" name="Int. J. Syst. Evol. Microbiol.">
        <title>Classification of three corynebacterial strains isolated from a small paddock in North Rhine-Westphalia: proposal of &lt;i&gt;Corynebacterium kalinowskii&lt;/i&gt; sp. nov., &lt;i&gt;Corynebacterium comes&lt;/i&gt; sp. nov. and &lt;i&gt;Corynebacterium occultum&lt;/i&gt; sp. nov.</title>
        <authorList>
            <person name="Schaffert L."/>
            <person name="Ruwe M."/>
            <person name="Milse J."/>
            <person name="Hanuschka K."/>
            <person name="Ortseifen V."/>
            <person name="Droste J."/>
            <person name="Brandt D."/>
            <person name="Schl L."/>
            <person name="Kutter Y."/>
            <person name="Vinke S."/>
            <person name="Vieh P."/>
            <person name="Jacob L."/>
            <person name="L N.C."/>
            <person name="Schulte-Berndt E."/>
            <person name="Hain C."/>
            <person name="Linder M."/>
            <person name="Schmidt P."/>
            <person name="Wollenschl L."/>
            <person name="Luttermann T."/>
            <person name="Thieme E."/>
            <person name="Hassa J."/>
            <person name="Haak M."/>
            <person name="Wittchen M."/>
            <person name="Mentz A."/>
            <person name="Persicke M."/>
            <person name="Busche T."/>
            <person name="R C."/>
        </authorList>
    </citation>
    <scope>NUCLEOTIDE SEQUENCE [LARGE SCALE GENOMIC DNA]</scope>
    <source>
        <strain evidence="2 3">2019</strain>
    </source>
</reference>
<feature type="compositionally biased region" description="Basic and acidic residues" evidence="1">
    <location>
        <begin position="30"/>
        <end position="46"/>
    </location>
</feature>
<sequence>MVMSIIAFALAAFAAGAAALLWRLDARQRSRPAREPKAEMEPRPEEPAEPQPEPLPEPLPERRHGLSLPGALRRERRAWAEEKGFEFSRSDDWLNDEWSRGAAASGAAAKDIVSGQAYGHEMVLMDLGGVNVMAVRRGAASDVVIDARRVSAPEQESSSDLIEAFTLGEFRVLATDTGVAQRLVDDRVTIAFQVLPEIVTAVWMESDWVLAQTARGSHAGDWEEMLAPLAMLADAARALPPRATAAQVLQLEDLDPTRQMPEPPKPGFGVVELVREGVEPGERPLVQRPEEPLDMPSRRQSVARGVVEPRGVGADEVLPIADGSRDDHPRGVQMPRDLRRGPSIFGDEPEA</sequence>